<reference evidence="3" key="4">
    <citation type="submission" date="2015-06" db="UniProtKB">
        <authorList>
            <consortium name="EnsemblFungi"/>
        </authorList>
    </citation>
    <scope>IDENTIFICATION</scope>
</reference>
<dbReference type="InterPro" id="IPR036249">
    <property type="entry name" value="Thioredoxin-like_sf"/>
</dbReference>
<feature type="compositionally biased region" description="Low complexity" evidence="1">
    <location>
        <begin position="48"/>
        <end position="73"/>
    </location>
</feature>
<dbReference type="EnsemblFungi" id="MVLG_06117T0">
    <property type="protein sequence ID" value="MVLG_06117T0"/>
    <property type="gene ID" value="MVLG_06117"/>
</dbReference>
<feature type="compositionally biased region" description="Polar residues" evidence="1">
    <location>
        <begin position="101"/>
        <end position="111"/>
    </location>
</feature>
<dbReference type="OrthoDB" id="409136at2759"/>
<feature type="region of interest" description="Disordered" evidence="1">
    <location>
        <begin position="86"/>
        <end position="139"/>
    </location>
</feature>
<feature type="region of interest" description="Disordered" evidence="1">
    <location>
        <begin position="1"/>
        <end position="73"/>
    </location>
</feature>
<dbReference type="Proteomes" id="UP000017200">
    <property type="component" value="Unassembled WGS sequence"/>
</dbReference>
<accession>U5HGA5</accession>
<dbReference type="HOGENOM" id="CLU_055850_0_0_1"/>
<dbReference type="EMBL" id="GL541741">
    <property type="protein sequence ID" value="KDE03400.1"/>
    <property type="molecule type" value="Genomic_DNA"/>
</dbReference>
<reference evidence="2" key="2">
    <citation type="submission" date="2010-11" db="EMBL/GenBank/DDBJ databases">
        <authorList>
            <consortium name="The Broad Institute Genome Sequencing Platform"/>
            <person name="Earl A."/>
            <person name="Ward D."/>
            <person name="Feldgarden M."/>
            <person name="Gevers D."/>
            <person name="Butler R."/>
            <person name="Young S.K."/>
            <person name="Zeng Q."/>
            <person name="Gargeya S."/>
            <person name="Fitzgerald M."/>
            <person name="Haas B."/>
            <person name="Abouelleil A."/>
            <person name="Alvarado L."/>
            <person name="Arachchi H.M."/>
            <person name="Berlin A."/>
            <person name="Brown A."/>
            <person name="Chapman S.B."/>
            <person name="Chen Z."/>
            <person name="Dunbar C."/>
            <person name="Freedman E."/>
            <person name="Gearin G."/>
            <person name="Gellesch M."/>
            <person name="Goldberg J."/>
            <person name="Griggs A."/>
            <person name="Gujja S."/>
            <person name="Heilman E."/>
            <person name="Heiman D."/>
            <person name="Howarth C."/>
            <person name="Larson L."/>
            <person name="Lui A."/>
            <person name="MacDonald P.J.P."/>
            <person name="Mehta T."/>
            <person name="Montmayeur A."/>
            <person name="Murphy C."/>
            <person name="Neiman D."/>
            <person name="Pearson M."/>
            <person name="Priest M."/>
            <person name="Roberts A."/>
            <person name="Saif S."/>
            <person name="Shea T."/>
            <person name="Shenoy N."/>
            <person name="Sisk P."/>
            <person name="Stolte C."/>
            <person name="Sykes S."/>
            <person name="White J."/>
            <person name="Yandava C."/>
            <person name="Wortman J."/>
            <person name="Nusbaum C."/>
            <person name="Birren B."/>
        </authorList>
    </citation>
    <scope>NUCLEOTIDE SEQUENCE</scope>
    <source>
        <strain evidence="2">P1A1 Lamole</strain>
    </source>
</reference>
<name>U5HGA5_USTV1</name>
<sequence length="383" mass="41618">MSELATTPLRSSRPSALDPAQSTPLLPTSPSSPVAALTESAKKAVSFAAAPVTSEPSSASSSSSSSSSPISSASNAISSSILNATSASASPSTSKHASLSDTPSNPASLTPQPKRRRSSLKAGTKMPVQPPPEHWKHADPLLRRLRLRDPLNKGHYANLQHTFRDAKVVLFMFGSTWPGMSREPYQLVERFARENPHRCKVVYVSVDTSEATFNSQIQGKPWLAMEWNDGSNLSEGSDSSDHGVPSEPFLLAGDTDLEEDLHHSDPQGSLYTRPYSRVFLAEKHGVLGVPNLLVYHLEKREVLTTHARFDLLKPERWQGTWEKWERGEKISFSLGDVFGAMKWTLAFAAAGTAYLAAVHLGGAPNLIRGYTETLSRTFLTRGA</sequence>
<evidence type="ECO:0000256" key="1">
    <source>
        <dbReference type="SAM" id="MobiDB-lite"/>
    </source>
</evidence>
<feature type="compositionally biased region" description="Polar residues" evidence="1">
    <location>
        <begin position="1"/>
        <end position="14"/>
    </location>
</feature>
<feature type="compositionally biased region" description="Low complexity" evidence="1">
    <location>
        <begin position="86"/>
        <end position="100"/>
    </location>
</feature>
<dbReference type="Gene3D" id="3.40.30.10">
    <property type="entry name" value="Glutaredoxin"/>
    <property type="match status" value="1"/>
</dbReference>
<proteinExistence type="predicted"/>
<dbReference type="InParanoid" id="U5HGA5"/>
<gene>
    <name evidence="2" type="ORF">MVLG_06117</name>
</gene>
<reference evidence="2 4" key="3">
    <citation type="journal article" date="2015" name="BMC Genomics">
        <title>Sex and parasites: genomic and transcriptomic analysis of Microbotryum lychnidis-dioicae, the biotrophic and plant-castrating anther smut fungus.</title>
        <authorList>
            <person name="Perlin M.H."/>
            <person name="Amselem J."/>
            <person name="Fontanillas E."/>
            <person name="Toh S.S."/>
            <person name="Chen Z."/>
            <person name="Goldberg J."/>
            <person name="Duplessis S."/>
            <person name="Henrissat B."/>
            <person name="Young S."/>
            <person name="Zeng Q."/>
            <person name="Aguileta G."/>
            <person name="Petit E."/>
            <person name="Badouin H."/>
            <person name="Andrews J."/>
            <person name="Razeeq D."/>
            <person name="Gabaldon T."/>
            <person name="Quesneville H."/>
            <person name="Giraud T."/>
            <person name="Hood M.E."/>
            <person name="Schultz D.J."/>
            <person name="Cuomo C.A."/>
        </authorList>
    </citation>
    <scope>NUCLEOTIDE SEQUENCE [LARGE SCALE GENOMIC DNA]</scope>
    <source>
        <strain evidence="2">P1A1 Lamole</strain>
        <strain evidence="4">p1A1 Lamole</strain>
    </source>
</reference>
<evidence type="ECO:0000313" key="3">
    <source>
        <dbReference type="EnsemblFungi" id="MVLG_06117T0"/>
    </source>
</evidence>
<reference evidence="4" key="1">
    <citation type="submission" date="2010-11" db="EMBL/GenBank/DDBJ databases">
        <title>The genome sequence of Microbotryum violaceum strain p1A1 Lamole.</title>
        <authorList>
            <person name="Cuomo C."/>
            <person name="Perlin M."/>
            <person name="Young S.K."/>
            <person name="Zeng Q."/>
            <person name="Gargeya S."/>
            <person name="Alvarado L."/>
            <person name="Berlin A."/>
            <person name="Chapman S.B."/>
            <person name="Chen Z."/>
            <person name="Freedman E."/>
            <person name="Gellesch M."/>
            <person name="Goldberg J."/>
            <person name="Griggs A."/>
            <person name="Gujja S."/>
            <person name="Heilman E."/>
            <person name="Heiman D."/>
            <person name="Howarth C."/>
            <person name="Mehta T."/>
            <person name="Neiman D."/>
            <person name="Pearson M."/>
            <person name="Roberts A."/>
            <person name="Saif S."/>
            <person name="Shea T."/>
            <person name="Shenoy N."/>
            <person name="Sisk P."/>
            <person name="Stolte C."/>
            <person name="Sykes S."/>
            <person name="White J."/>
            <person name="Yandava C."/>
            <person name="Haas B."/>
            <person name="Nusbaum C."/>
            <person name="Birren B."/>
        </authorList>
    </citation>
    <scope>NUCLEOTIDE SEQUENCE [LARGE SCALE GENOMIC DNA]</scope>
    <source>
        <strain evidence="4">p1A1 Lamole</strain>
    </source>
</reference>
<evidence type="ECO:0000313" key="4">
    <source>
        <dbReference type="Proteomes" id="UP000017200"/>
    </source>
</evidence>
<evidence type="ECO:0000313" key="2">
    <source>
        <dbReference type="EMBL" id="KDE03400.1"/>
    </source>
</evidence>
<keyword evidence="4" id="KW-1185">Reference proteome</keyword>
<organism evidence="2">
    <name type="scientific">Microbotryum lychnidis-dioicae (strain p1A1 Lamole / MvSl-1064)</name>
    <name type="common">Anther smut fungus</name>
    <dbReference type="NCBI Taxonomy" id="683840"/>
    <lineage>
        <taxon>Eukaryota</taxon>
        <taxon>Fungi</taxon>
        <taxon>Dikarya</taxon>
        <taxon>Basidiomycota</taxon>
        <taxon>Pucciniomycotina</taxon>
        <taxon>Microbotryomycetes</taxon>
        <taxon>Microbotryales</taxon>
        <taxon>Microbotryaceae</taxon>
        <taxon>Microbotryum</taxon>
    </lineage>
</organism>
<feature type="compositionally biased region" description="Low complexity" evidence="1">
    <location>
        <begin position="19"/>
        <end position="38"/>
    </location>
</feature>
<dbReference type="STRING" id="683840.U5HGA5"/>
<protein>
    <submittedName>
        <fullName evidence="2 3">Uncharacterized protein</fullName>
    </submittedName>
</protein>
<dbReference type="SUPFAM" id="SSF52833">
    <property type="entry name" value="Thioredoxin-like"/>
    <property type="match status" value="1"/>
</dbReference>
<dbReference type="AlphaFoldDB" id="U5HGA5"/>
<dbReference type="OMA" id="MEWNDGS"/>
<dbReference type="EMBL" id="AEIJ01000681">
    <property type="status" value="NOT_ANNOTATED_CDS"/>
    <property type="molecule type" value="Genomic_DNA"/>
</dbReference>